<feature type="region of interest" description="Disordered" evidence="1">
    <location>
        <begin position="271"/>
        <end position="368"/>
    </location>
</feature>
<feature type="region of interest" description="Disordered" evidence="1">
    <location>
        <begin position="588"/>
        <end position="667"/>
    </location>
</feature>
<name>A0ABR0B9A3_9CRUS</name>
<feature type="region of interest" description="Disordered" evidence="1">
    <location>
        <begin position="877"/>
        <end position="922"/>
    </location>
</feature>
<accession>A0ABR0B9A3</accession>
<evidence type="ECO:0000256" key="1">
    <source>
        <dbReference type="SAM" id="MobiDB-lite"/>
    </source>
</evidence>
<evidence type="ECO:0000313" key="2">
    <source>
        <dbReference type="EMBL" id="KAK4045152.1"/>
    </source>
</evidence>
<feature type="region of interest" description="Disordered" evidence="1">
    <location>
        <begin position="67"/>
        <end position="101"/>
    </location>
</feature>
<feature type="region of interest" description="Disordered" evidence="1">
    <location>
        <begin position="505"/>
        <end position="524"/>
    </location>
</feature>
<comment type="caution">
    <text evidence="2">The sequence shown here is derived from an EMBL/GenBank/DDBJ whole genome shotgun (WGS) entry which is preliminary data.</text>
</comment>
<reference evidence="2 3" key="1">
    <citation type="journal article" date="2023" name="Nucleic Acids Res.">
        <title>The hologenome of Daphnia magna reveals possible DNA methylation and microbiome-mediated evolution of the host genome.</title>
        <authorList>
            <person name="Chaturvedi A."/>
            <person name="Li X."/>
            <person name="Dhandapani V."/>
            <person name="Marshall H."/>
            <person name="Kissane S."/>
            <person name="Cuenca-Cambronero M."/>
            <person name="Asole G."/>
            <person name="Calvet F."/>
            <person name="Ruiz-Romero M."/>
            <person name="Marangio P."/>
            <person name="Guigo R."/>
            <person name="Rago D."/>
            <person name="Mirbahai L."/>
            <person name="Eastwood N."/>
            <person name="Colbourne J.K."/>
            <person name="Zhou J."/>
            <person name="Mallon E."/>
            <person name="Orsini L."/>
        </authorList>
    </citation>
    <scope>NUCLEOTIDE SEQUENCE [LARGE SCALE GENOMIC DNA]</scope>
    <source>
        <strain evidence="2">LRV0_1</strain>
    </source>
</reference>
<dbReference type="Proteomes" id="UP001234178">
    <property type="component" value="Unassembled WGS sequence"/>
</dbReference>
<feature type="region of interest" description="Disordered" evidence="1">
    <location>
        <begin position="1"/>
        <end position="22"/>
    </location>
</feature>
<feature type="compositionally biased region" description="Low complexity" evidence="1">
    <location>
        <begin position="10"/>
        <end position="22"/>
    </location>
</feature>
<sequence length="922" mass="101635">MRSGKVAHVAATGTPGAAGTAEACDRTRRIDGNVRKTGFRKNLPGNLVVFRHDPNVGRRRSVIEKAPIGGAGELPPLRRAGKNRRSGSERKVGRRDLSKRRIGPIFHDPERLFGAADVAREPHTEGSPARLRQDKRRRDAGACAWIDLKEAGRLSKDPPRNILDVGDPLPIDRHAEWRSNRTRANRRRQWNDRLRIWLKAVHFPRFAEGVNVPPCLRATVALIDGAVPRNKRRIGRLDHIGPRIDFRVEGGILGGVGHRARVEDVGAEFLQAEQDHRGERSANRTPSPTRKRRRGGGRKSQGAERSGRAEQTCCAPLHAPPRTGSALRDRRGGSNRSSPHSSEVYGRRPRAEHRPGERSASAVVAGRASDDHQREEMLFAWVCVACTGGVVPAGEPCIALGRRERCRLLEPTVEVGADVPARAPATELEGTHVVETHATSDDQHPLVAERRERASKGKVLARIQPFLERKLDRRDVGLRPCKLERHEGPVVEAAACVLRGGDVRRRQKRPHTRRELRVAGGRPGELVGSGREPVIIKQKRRIRARLDRRYRLFPVGRNHEECLRCVRQSGGDPLQVAGEALELVLRHPDVNEGPRPTTVRQKDHRQSPGRRPRFPAVRFRIHGGTAPAGRFATHVGRQGRRRNRRQPADNGTPRIGARSPGVSGGVENTASMDAAIRFVHGAIMRPCACRHERHEGPHAVAQRATRRRSVAEGGGDLVGERLQNLDPREVFVVGFDDRPRGGRRVGVVEHFASGPLIGVPFVAIAPVLRRDLKAFEARMFPFLKAFELLGLAHREPELGKHIAMLQELPLEVDDLLVTARPGPLAGEAFDALHEHAPVPRAVEEEDSSVPGERLPKTPKVGKCSLFWGGRGDRDDAVGTGIKGVGDPSDRPPFAGRIHPFKDDNDAAGGGARRFFSHSADPA</sequence>
<feature type="region of interest" description="Disordered" evidence="1">
    <location>
        <begin position="114"/>
        <end position="136"/>
    </location>
</feature>
<dbReference type="EMBL" id="JAOYFB010000041">
    <property type="protein sequence ID" value="KAK4045152.1"/>
    <property type="molecule type" value="Genomic_DNA"/>
</dbReference>
<evidence type="ECO:0000313" key="3">
    <source>
        <dbReference type="Proteomes" id="UP001234178"/>
    </source>
</evidence>
<gene>
    <name evidence="2" type="ORF">OUZ56_032560</name>
</gene>
<keyword evidence="3" id="KW-1185">Reference proteome</keyword>
<feature type="compositionally biased region" description="Basic and acidic residues" evidence="1">
    <location>
        <begin position="86"/>
        <end position="96"/>
    </location>
</feature>
<feature type="compositionally biased region" description="Low complexity" evidence="1">
    <location>
        <begin position="358"/>
        <end position="367"/>
    </location>
</feature>
<organism evidence="2 3">
    <name type="scientific">Daphnia magna</name>
    <dbReference type="NCBI Taxonomy" id="35525"/>
    <lineage>
        <taxon>Eukaryota</taxon>
        <taxon>Metazoa</taxon>
        <taxon>Ecdysozoa</taxon>
        <taxon>Arthropoda</taxon>
        <taxon>Crustacea</taxon>
        <taxon>Branchiopoda</taxon>
        <taxon>Diplostraca</taxon>
        <taxon>Cladocera</taxon>
        <taxon>Anomopoda</taxon>
        <taxon>Daphniidae</taxon>
        <taxon>Daphnia</taxon>
    </lineage>
</organism>
<feature type="compositionally biased region" description="Basic and acidic residues" evidence="1">
    <location>
        <begin position="273"/>
        <end position="282"/>
    </location>
</feature>
<proteinExistence type="predicted"/>
<protein>
    <submittedName>
        <fullName evidence="2">Uncharacterized protein</fullName>
    </submittedName>
</protein>
<feature type="compositionally biased region" description="Basic residues" evidence="1">
    <location>
        <begin position="505"/>
        <end position="514"/>
    </location>
</feature>